<evidence type="ECO:0000256" key="1">
    <source>
        <dbReference type="SAM" id="MobiDB-lite"/>
    </source>
</evidence>
<evidence type="ECO:0000259" key="2">
    <source>
        <dbReference type="Pfam" id="PF02121"/>
    </source>
</evidence>
<dbReference type="VEuPathDB" id="GiardiaDB:GMRT_14230"/>
<comment type="caution">
    <text evidence="3">The sequence shown here is derived from an EMBL/GenBank/DDBJ whole genome shotgun (WGS) entry which is preliminary data.</text>
</comment>
<gene>
    <name evidence="3" type="ORF">GMRT_14230</name>
</gene>
<dbReference type="EMBL" id="VDLU01000001">
    <property type="protein sequence ID" value="TNJ30231.1"/>
    <property type="molecule type" value="Genomic_DNA"/>
</dbReference>
<dbReference type="InterPro" id="IPR023393">
    <property type="entry name" value="START-like_dom_sf"/>
</dbReference>
<dbReference type="PANTHER" id="PTHR10658:SF11">
    <property type="entry name" value="VIBRATOR, ISOFORM B"/>
    <property type="match status" value="1"/>
</dbReference>
<dbReference type="OrthoDB" id="18453at2759"/>
<proteinExistence type="predicted"/>
<protein>
    <submittedName>
        <fullName evidence="3">Phosphatidylinositol transfer protein alpha isoform</fullName>
    </submittedName>
</protein>
<dbReference type="Gene3D" id="3.30.530.20">
    <property type="match status" value="1"/>
</dbReference>
<sequence length="357" mass="40083">MRYVVYAIPLPYSIEKYRIGQLYMVARATVEATTSRSADGFEVLKNEPYKRTLPSGKEEEGIYTFKIMHLSRMVPKAIAAFIPKKGLKMEETCYNAFPHTITTYHNPGYPDKLAMSVETWVYPAEKNARYSKTAFALPEEVRASIPASFTLEKKGKEEKKADLKAAKEQQATDGMNRLDFVEAKGGVIERIYCDVSTPLAIDKKKEARDKRNAKKDGREFTPTDPESQKADIKRISAESGGDHCVVYKILKIHTAFPGEKLIEGFLARKMERVFTETHKKSCLWWDEWKNMTPEDIKKVEEEAAATLKTYLENRPAGGESTTESAVEDEDLIVEEGASEKGDNDNDNGAGGVEGPAE</sequence>
<dbReference type="InterPro" id="IPR055261">
    <property type="entry name" value="PI_transfer_N"/>
</dbReference>
<dbReference type="PANTHER" id="PTHR10658">
    <property type="entry name" value="PHOSPHATIDYLINOSITOL TRANSFER PROTEIN"/>
    <property type="match status" value="1"/>
</dbReference>
<dbReference type="SUPFAM" id="SSF55961">
    <property type="entry name" value="Bet v1-like"/>
    <property type="match status" value="1"/>
</dbReference>
<dbReference type="InterPro" id="IPR001666">
    <property type="entry name" value="PI_transfer"/>
</dbReference>
<evidence type="ECO:0000313" key="4">
    <source>
        <dbReference type="Proteomes" id="UP000315496"/>
    </source>
</evidence>
<dbReference type="Proteomes" id="UP000315496">
    <property type="component" value="Chromosome 1"/>
</dbReference>
<accession>A0A4Z1TCK6</accession>
<name>A0A4Z1TCK6_GIAMU</name>
<dbReference type="GO" id="GO:0005548">
    <property type="term" value="F:phospholipid transporter activity"/>
    <property type="evidence" value="ECO:0007669"/>
    <property type="project" value="InterPro"/>
</dbReference>
<feature type="region of interest" description="Disordered" evidence="1">
    <location>
        <begin position="205"/>
        <end position="235"/>
    </location>
</feature>
<feature type="domain" description="Phosphatidylinositol transfer protein N-terminal" evidence="2">
    <location>
        <begin position="2"/>
        <end position="127"/>
    </location>
</feature>
<organism evidence="3 4">
    <name type="scientific">Giardia muris</name>
    <dbReference type="NCBI Taxonomy" id="5742"/>
    <lineage>
        <taxon>Eukaryota</taxon>
        <taxon>Metamonada</taxon>
        <taxon>Diplomonadida</taxon>
        <taxon>Hexamitidae</taxon>
        <taxon>Giardiinae</taxon>
        <taxon>Giardia</taxon>
    </lineage>
</organism>
<keyword evidence="4" id="KW-1185">Reference proteome</keyword>
<feature type="domain" description="Phosphatidylinositol transfer protein N-terminal" evidence="2">
    <location>
        <begin position="217"/>
        <end position="303"/>
    </location>
</feature>
<evidence type="ECO:0000313" key="3">
    <source>
        <dbReference type="EMBL" id="TNJ30231.1"/>
    </source>
</evidence>
<dbReference type="AlphaFoldDB" id="A0A4Z1TCK6"/>
<dbReference type="Pfam" id="PF02121">
    <property type="entry name" value="IP_trans"/>
    <property type="match status" value="2"/>
</dbReference>
<reference evidence="3 4" key="1">
    <citation type="submission" date="2019-05" db="EMBL/GenBank/DDBJ databases">
        <title>The compact genome of Giardia muris reveals important steps in the evolution of intestinal protozoan parasites.</title>
        <authorList>
            <person name="Xu F."/>
            <person name="Jimenez-Gonzalez A."/>
            <person name="Einarsson E."/>
            <person name="Astvaldsson A."/>
            <person name="Peirasmaki D."/>
            <person name="Eckmann L."/>
            <person name="Andersson J.O."/>
            <person name="Svard S.G."/>
            <person name="Jerlstrom-Hultqvist J."/>
        </authorList>
    </citation>
    <scope>NUCLEOTIDE SEQUENCE [LARGE SCALE GENOMIC DNA]</scope>
    <source>
        <strain evidence="3 4">Roberts-Thomson</strain>
    </source>
</reference>
<feature type="region of interest" description="Disordered" evidence="1">
    <location>
        <begin position="310"/>
        <end position="357"/>
    </location>
</feature>
<feature type="compositionally biased region" description="Gly residues" evidence="1">
    <location>
        <begin position="348"/>
        <end position="357"/>
    </location>
</feature>